<dbReference type="PANTHER" id="PTHR13748:SF46">
    <property type="entry name" value="ZINC CHAPERONE YEIR"/>
    <property type="match status" value="1"/>
</dbReference>
<dbReference type="Proteomes" id="UP001428290">
    <property type="component" value="Unassembled WGS sequence"/>
</dbReference>
<dbReference type="InterPro" id="IPR051316">
    <property type="entry name" value="Zinc-reg_GTPase_activator"/>
</dbReference>
<dbReference type="InterPro" id="IPR003495">
    <property type="entry name" value="CobW/HypB/UreG_nucleotide-bd"/>
</dbReference>
<protein>
    <recommendedName>
        <fullName evidence="1">CobW/HypB/UreG nucleotide-binding domain-containing protein</fullName>
    </recommendedName>
</protein>
<reference evidence="2 3" key="1">
    <citation type="submission" date="2024-02" db="EMBL/GenBank/DDBJ databases">
        <title>Herpetosiphon gulosus NBRC 112829.</title>
        <authorList>
            <person name="Ichikawa N."/>
            <person name="Katano-Makiyama Y."/>
            <person name="Hidaka K."/>
        </authorList>
    </citation>
    <scope>NUCLEOTIDE SEQUENCE [LARGE SCALE GENOMIC DNA]</scope>
    <source>
        <strain evidence="2 3">NBRC 112829</strain>
    </source>
</reference>
<dbReference type="InterPro" id="IPR027417">
    <property type="entry name" value="P-loop_NTPase"/>
</dbReference>
<feature type="domain" description="CobW/HypB/UreG nucleotide-binding" evidence="1">
    <location>
        <begin position="4"/>
        <end position="180"/>
    </location>
</feature>
<dbReference type="EMBL" id="BAABRU010000013">
    <property type="protein sequence ID" value="GAA5529846.1"/>
    <property type="molecule type" value="Genomic_DNA"/>
</dbReference>
<keyword evidence="3" id="KW-1185">Reference proteome</keyword>
<proteinExistence type="predicted"/>
<dbReference type="Pfam" id="PF02492">
    <property type="entry name" value="cobW"/>
    <property type="match status" value="1"/>
</dbReference>
<dbReference type="RefSeq" id="WP_345723439.1">
    <property type="nucleotide sequence ID" value="NZ_BAABRU010000013.1"/>
</dbReference>
<evidence type="ECO:0000313" key="2">
    <source>
        <dbReference type="EMBL" id="GAA5529846.1"/>
    </source>
</evidence>
<sequence length="202" mass="22196">MRAAVLTGFLGTGKTTLLLAVANALADRGEYVAIIENERGSVGIDGRYLQSQGMTVRELRAGCVCCDLALPLQITVQRLSEHYEPDWLLLEASGIAKPELLKASLQHPMISQINWRFIALVDPVRFGKMWHDSYGLGQLLRGQINIADVIVLPKSDLVEPSVLEHVAAEIRSLRPDVPVIPFTADDPAATTLMLRAFSEPLR</sequence>
<organism evidence="2 3">
    <name type="scientific">Herpetosiphon gulosus</name>
    <dbReference type="NCBI Taxonomy" id="1973496"/>
    <lineage>
        <taxon>Bacteria</taxon>
        <taxon>Bacillati</taxon>
        <taxon>Chloroflexota</taxon>
        <taxon>Chloroflexia</taxon>
        <taxon>Herpetosiphonales</taxon>
        <taxon>Herpetosiphonaceae</taxon>
        <taxon>Herpetosiphon</taxon>
    </lineage>
</organism>
<dbReference type="Gene3D" id="3.40.50.300">
    <property type="entry name" value="P-loop containing nucleotide triphosphate hydrolases"/>
    <property type="match status" value="1"/>
</dbReference>
<accession>A0ABP9X370</accession>
<comment type="caution">
    <text evidence="2">The sequence shown here is derived from an EMBL/GenBank/DDBJ whole genome shotgun (WGS) entry which is preliminary data.</text>
</comment>
<evidence type="ECO:0000259" key="1">
    <source>
        <dbReference type="Pfam" id="PF02492"/>
    </source>
</evidence>
<name>A0ABP9X370_9CHLR</name>
<dbReference type="PANTHER" id="PTHR13748">
    <property type="entry name" value="COBW-RELATED"/>
    <property type="match status" value="1"/>
</dbReference>
<evidence type="ECO:0000313" key="3">
    <source>
        <dbReference type="Proteomes" id="UP001428290"/>
    </source>
</evidence>
<dbReference type="SUPFAM" id="SSF52540">
    <property type="entry name" value="P-loop containing nucleoside triphosphate hydrolases"/>
    <property type="match status" value="1"/>
</dbReference>
<gene>
    <name evidence="2" type="ORF">Hgul01_03660</name>
</gene>